<reference evidence="17" key="1">
    <citation type="submission" date="2022-12" db="EMBL/GenBank/DDBJ databases">
        <authorList>
            <person name="Petersen C."/>
        </authorList>
    </citation>
    <scope>NUCLEOTIDE SEQUENCE</scope>
    <source>
        <strain evidence="17">IBT 15544</strain>
    </source>
</reference>
<sequence>MTFRLAMSQPNVAAFEQSVVDLSTPSHPRYGQHMKQEEIQRLLSPETAISNQILAWLSAENVPPDIIKAKGNWVTFRASVYQAELIRPDCLRELYGLFNSTATPSPWNRLGISGFLDQYARHGDFDQFKAQFLPDEGESSFTVVTINGGLNDEVSPGMTTEASLDIQYSVSMAHDTLATFYSTGGRAPLIPDADQPDAGNSGNEPFLEQLHYLIDLPGDQLPAVLSTSYGESEQSLPPSYARAVCTLFAQLGARGVSIIFSSGDSGVGSSCQTNDGAKRTRFIPGFPASCPFVTSVGGTYGSNPEGATDFSGGGFSDLFPRPAYQDQAVQGYLDRLSEDQWTGLYNPHGRGIPDVAAQAKNFIIRDHETWFKISGTSAAGPVFAGIVSQLNSLRLAQGKPRMGFLNPWLYTVGKAGLTDITMGGSRGCYGFSQTGASTPHVPYAGWNATEGWDPASGLGTPFFPTLAKLVLFPHK</sequence>
<keyword evidence="13" id="KW-0865">Zymogen</keyword>
<dbReference type="CDD" id="cd11377">
    <property type="entry name" value="Pro-peptidase_S53"/>
    <property type="match status" value="1"/>
</dbReference>
<dbReference type="Proteomes" id="UP001150904">
    <property type="component" value="Unassembled WGS sequence"/>
</dbReference>
<dbReference type="GO" id="GO:0004252">
    <property type="term" value="F:serine-type endopeptidase activity"/>
    <property type="evidence" value="ECO:0007669"/>
    <property type="project" value="UniProtKB-UniRule"/>
</dbReference>
<keyword evidence="5" id="KW-0964">Secreted</keyword>
<comment type="catalytic activity">
    <reaction evidence="1">
        <text>Release of an N-terminal tripeptide from a polypeptide.</text>
        <dbReference type="EC" id="3.4.14.10"/>
    </reaction>
</comment>
<keyword evidence="6 15" id="KW-0645">Protease</keyword>
<evidence type="ECO:0000256" key="9">
    <source>
        <dbReference type="ARBA" id="ARBA00022801"/>
    </source>
</evidence>
<dbReference type="GO" id="GO:0005576">
    <property type="term" value="C:extracellular region"/>
    <property type="evidence" value="ECO:0007669"/>
    <property type="project" value="UniProtKB-SubCell"/>
</dbReference>
<dbReference type="GO" id="GO:0006508">
    <property type="term" value="P:proteolysis"/>
    <property type="evidence" value="ECO:0007669"/>
    <property type="project" value="UniProtKB-KW"/>
</dbReference>
<dbReference type="PROSITE" id="PS00138">
    <property type="entry name" value="SUBTILASE_SER"/>
    <property type="match status" value="1"/>
</dbReference>
<dbReference type="PROSITE" id="PS51695">
    <property type="entry name" value="SEDOLISIN"/>
    <property type="match status" value="1"/>
</dbReference>
<reference evidence="17" key="2">
    <citation type="journal article" date="2023" name="IMA Fungus">
        <title>Comparative genomic study of the Penicillium genus elucidates a diverse pangenome and 15 lateral gene transfer events.</title>
        <authorList>
            <person name="Petersen C."/>
            <person name="Sorensen T."/>
            <person name="Nielsen M.R."/>
            <person name="Sondergaard T.E."/>
            <person name="Sorensen J.L."/>
            <person name="Fitzpatrick D.A."/>
            <person name="Frisvad J.C."/>
            <person name="Nielsen K.L."/>
        </authorList>
    </citation>
    <scope>NUCLEOTIDE SEQUENCE</scope>
    <source>
        <strain evidence="17">IBT 15544</strain>
    </source>
</reference>
<dbReference type="AlphaFoldDB" id="A0A9W9MDI3"/>
<name>A0A9W9MDI3_9EURO</name>
<keyword evidence="18" id="KW-1185">Reference proteome</keyword>
<dbReference type="CDD" id="cd04056">
    <property type="entry name" value="Peptidases_S53"/>
    <property type="match status" value="1"/>
</dbReference>
<dbReference type="PANTHER" id="PTHR14218">
    <property type="entry name" value="PROTEASE S8 TRIPEPTIDYL PEPTIDASE I CLN2"/>
    <property type="match status" value="1"/>
</dbReference>
<evidence type="ECO:0000256" key="6">
    <source>
        <dbReference type="ARBA" id="ARBA00022670"/>
    </source>
</evidence>
<dbReference type="GeneID" id="83181443"/>
<evidence type="ECO:0000256" key="4">
    <source>
        <dbReference type="ARBA" id="ARBA00012462"/>
    </source>
</evidence>
<dbReference type="FunFam" id="3.40.50.200:FF:000015">
    <property type="entry name" value="Tripeptidyl peptidase A"/>
    <property type="match status" value="1"/>
</dbReference>
<feature type="domain" description="Peptidase S53" evidence="16">
    <location>
        <begin position="85"/>
        <end position="473"/>
    </location>
</feature>
<evidence type="ECO:0000256" key="15">
    <source>
        <dbReference type="PROSITE-ProRule" id="PRU01032"/>
    </source>
</evidence>
<evidence type="ECO:0000256" key="2">
    <source>
        <dbReference type="ARBA" id="ARBA00002451"/>
    </source>
</evidence>
<evidence type="ECO:0000259" key="16">
    <source>
        <dbReference type="PROSITE" id="PS51695"/>
    </source>
</evidence>
<evidence type="ECO:0000256" key="7">
    <source>
        <dbReference type="ARBA" id="ARBA00022723"/>
    </source>
</evidence>
<evidence type="ECO:0000256" key="8">
    <source>
        <dbReference type="ARBA" id="ARBA00022729"/>
    </source>
</evidence>
<dbReference type="GO" id="GO:0046872">
    <property type="term" value="F:metal ion binding"/>
    <property type="evidence" value="ECO:0007669"/>
    <property type="project" value="UniProtKB-UniRule"/>
</dbReference>
<feature type="active site" description="Charge relay system" evidence="15">
    <location>
        <position position="161"/>
    </location>
</feature>
<evidence type="ECO:0000256" key="12">
    <source>
        <dbReference type="ARBA" id="ARBA00023026"/>
    </source>
</evidence>
<evidence type="ECO:0000256" key="5">
    <source>
        <dbReference type="ARBA" id="ARBA00022525"/>
    </source>
</evidence>
<dbReference type="OrthoDB" id="409122at2759"/>
<evidence type="ECO:0000256" key="11">
    <source>
        <dbReference type="ARBA" id="ARBA00022837"/>
    </source>
</evidence>
<feature type="binding site" evidence="15">
    <location>
        <position position="419"/>
    </location>
    <ligand>
        <name>Ca(2+)</name>
        <dbReference type="ChEBI" id="CHEBI:29108"/>
    </ligand>
</feature>
<comment type="subcellular location">
    <subcellularLocation>
        <location evidence="3">Secreted</location>
        <location evidence="3">Extracellular space</location>
    </subcellularLocation>
</comment>
<feature type="binding site" evidence="15">
    <location>
        <position position="453"/>
    </location>
    <ligand>
        <name>Ca(2+)</name>
        <dbReference type="ChEBI" id="CHEBI:29108"/>
    </ligand>
</feature>
<keyword evidence="10 15" id="KW-0720">Serine protease</keyword>
<keyword evidence="9 15" id="KW-0378">Hydrolase</keyword>
<keyword evidence="7 15" id="KW-0479">Metal-binding</keyword>
<dbReference type="SUPFAM" id="SSF54897">
    <property type="entry name" value="Protease propeptides/inhibitors"/>
    <property type="match status" value="1"/>
</dbReference>
<dbReference type="InterPro" id="IPR015366">
    <property type="entry name" value="S53_propep"/>
</dbReference>
<dbReference type="InterPro" id="IPR036852">
    <property type="entry name" value="Peptidase_S8/S53_dom_sf"/>
</dbReference>
<organism evidence="17 18">
    <name type="scientific">Penicillium cinerascens</name>
    <dbReference type="NCBI Taxonomy" id="70096"/>
    <lineage>
        <taxon>Eukaryota</taxon>
        <taxon>Fungi</taxon>
        <taxon>Dikarya</taxon>
        <taxon>Ascomycota</taxon>
        <taxon>Pezizomycotina</taxon>
        <taxon>Eurotiomycetes</taxon>
        <taxon>Eurotiomycetidae</taxon>
        <taxon>Eurotiales</taxon>
        <taxon>Aspergillaceae</taxon>
        <taxon>Penicillium</taxon>
    </lineage>
</organism>
<dbReference type="RefSeq" id="XP_058306391.1">
    <property type="nucleotide sequence ID" value="XM_058454142.1"/>
</dbReference>
<evidence type="ECO:0000313" key="18">
    <source>
        <dbReference type="Proteomes" id="UP001150904"/>
    </source>
</evidence>
<dbReference type="PANTHER" id="PTHR14218:SF32">
    <property type="entry name" value="TRIPEPTIDYL PEPTIDASE SED3 (AFU_ORTHOLOGUE AFUA_3G08930)"/>
    <property type="match status" value="1"/>
</dbReference>
<feature type="binding site" evidence="15">
    <location>
        <position position="451"/>
    </location>
    <ligand>
        <name>Ca(2+)</name>
        <dbReference type="ChEBI" id="CHEBI:29108"/>
    </ligand>
</feature>
<comment type="cofactor">
    <cofactor evidence="15">
        <name>Ca(2+)</name>
        <dbReference type="ChEBI" id="CHEBI:29108"/>
    </cofactor>
    <text evidence="15">Binds 1 Ca(2+) ion per subunit.</text>
</comment>
<dbReference type="GO" id="GO:0008240">
    <property type="term" value="F:tripeptidyl-peptidase activity"/>
    <property type="evidence" value="ECO:0007669"/>
    <property type="project" value="UniProtKB-EC"/>
</dbReference>
<keyword evidence="8" id="KW-0732">Signal</keyword>
<evidence type="ECO:0000256" key="10">
    <source>
        <dbReference type="ARBA" id="ARBA00022825"/>
    </source>
</evidence>
<accession>A0A9W9MDI3</accession>
<dbReference type="Pfam" id="PF09286">
    <property type="entry name" value="Pro-kuma_activ"/>
    <property type="match status" value="1"/>
</dbReference>
<proteinExistence type="predicted"/>
<evidence type="ECO:0000256" key="1">
    <source>
        <dbReference type="ARBA" id="ARBA00001910"/>
    </source>
</evidence>
<evidence type="ECO:0000313" key="17">
    <source>
        <dbReference type="EMBL" id="KAJ5197963.1"/>
    </source>
</evidence>
<dbReference type="SUPFAM" id="SSF52743">
    <property type="entry name" value="Subtilisin-like"/>
    <property type="match status" value="1"/>
</dbReference>
<keyword evidence="14" id="KW-0325">Glycoprotein</keyword>
<evidence type="ECO:0000256" key="13">
    <source>
        <dbReference type="ARBA" id="ARBA00023145"/>
    </source>
</evidence>
<dbReference type="InterPro" id="IPR030400">
    <property type="entry name" value="Sedolisin_dom"/>
</dbReference>
<dbReference type="InterPro" id="IPR000209">
    <property type="entry name" value="Peptidase_S8/S53_dom"/>
</dbReference>
<dbReference type="Pfam" id="PF00082">
    <property type="entry name" value="Peptidase_S8"/>
    <property type="match status" value="1"/>
</dbReference>
<gene>
    <name evidence="17" type="ORF">N7498_007080</name>
</gene>
<feature type="binding site" evidence="15">
    <location>
        <position position="420"/>
    </location>
    <ligand>
        <name>Ca(2+)</name>
        <dbReference type="ChEBI" id="CHEBI:29108"/>
    </ligand>
</feature>
<dbReference type="EC" id="3.4.14.10" evidence="4"/>
<keyword evidence="11 15" id="KW-0106">Calcium</keyword>
<comment type="caution">
    <text evidence="17">The sequence shown here is derived from an EMBL/GenBank/DDBJ whole genome shotgun (WGS) entry which is preliminary data.</text>
</comment>
<evidence type="ECO:0000256" key="3">
    <source>
        <dbReference type="ARBA" id="ARBA00004239"/>
    </source>
</evidence>
<protein>
    <recommendedName>
        <fullName evidence="4">tripeptidyl-peptidase II</fullName>
        <ecNumber evidence="4">3.4.14.10</ecNumber>
    </recommendedName>
</protein>
<dbReference type="InterPro" id="IPR050819">
    <property type="entry name" value="Tripeptidyl-peptidase_I"/>
</dbReference>
<comment type="function">
    <text evidence="2">Secreted tripeptidyl-peptidase which degrades proteins at acidic pHs and is involved in virulence.</text>
</comment>
<evidence type="ECO:0000256" key="14">
    <source>
        <dbReference type="ARBA" id="ARBA00023180"/>
    </source>
</evidence>
<dbReference type="EMBL" id="JAPQKR010000014">
    <property type="protein sequence ID" value="KAJ5197963.1"/>
    <property type="molecule type" value="Genomic_DNA"/>
</dbReference>
<dbReference type="Gene3D" id="3.40.50.200">
    <property type="entry name" value="Peptidase S8/S53 domain"/>
    <property type="match status" value="1"/>
</dbReference>
<feature type="active site" description="Charge relay system" evidence="15">
    <location>
        <position position="377"/>
    </location>
</feature>
<dbReference type="InterPro" id="IPR023828">
    <property type="entry name" value="Peptidase_S8_Ser-AS"/>
</dbReference>
<feature type="active site" description="Charge relay system" evidence="15">
    <location>
        <position position="165"/>
    </location>
</feature>
<keyword evidence="12" id="KW-0843">Virulence</keyword>